<dbReference type="PANTHER" id="PTHR36849">
    <property type="entry name" value="CYTOPLASMIC PROTEIN-RELATED"/>
    <property type="match status" value="1"/>
</dbReference>
<evidence type="ECO:0000313" key="1">
    <source>
        <dbReference type="EMBL" id="SIO37428.1"/>
    </source>
</evidence>
<evidence type="ECO:0000313" key="2">
    <source>
        <dbReference type="Proteomes" id="UP000185062"/>
    </source>
</evidence>
<dbReference type="PANTHER" id="PTHR36849:SF1">
    <property type="entry name" value="CYTOPLASMIC PROTEIN"/>
    <property type="match status" value="1"/>
</dbReference>
<gene>
    <name evidence="1" type="ORF">SAMN02743940_2197</name>
</gene>
<dbReference type="eggNOG" id="COG3189">
    <property type="taxonomic scope" value="Bacteria"/>
</dbReference>
<dbReference type="Proteomes" id="UP000185062">
    <property type="component" value="Unassembled WGS sequence"/>
</dbReference>
<dbReference type="InterPro" id="IPR052552">
    <property type="entry name" value="YeaO-like"/>
</dbReference>
<dbReference type="EMBL" id="FSRO01000001">
    <property type="protein sequence ID" value="SIO37428.1"/>
    <property type="molecule type" value="Genomic_DNA"/>
</dbReference>
<proteinExistence type="predicted"/>
<keyword evidence="2" id="KW-1185">Reference proteome</keyword>
<dbReference type="Pfam" id="PF22752">
    <property type="entry name" value="DUF488-N3i"/>
    <property type="match status" value="1"/>
</dbReference>
<protein>
    <submittedName>
        <fullName evidence="1">Uncharacterized conserved protein YeaO, DUF488 family</fullName>
    </submittedName>
</protein>
<organism evidence="1 2">
    <name type="scientific">Nitrosomonas cryotolerans ATCC 49181</name>
    <dbReference type="NCBI Taxonomy" id="1131553"/>
    <lineage>
        <taxon>Bacteria</taxon>
        <taxon>Pseudomonadati</taxon>
        <taxon>Pseudomonadota</taxon>
        <taxon>Betaproteobacteria</taxon>
        <taxon>Nitrosomonadales</taxon>
        <taxon>Nitrosomonadaceae</taxon>
        <taxon>Nitrosomonas</taxon>
    </lineage>
</organism>
<dbReference type="RefSeq" id="WP_028460963.1">
    <property type="nucleotide sequence ID" value="NZ_FSRO01000001.1"/>
</dbReference>
<dbReference type="AlphaFoldDB" id="A0A1N6IZ90"/>
<reference evidence="1 2" key="1">
    <citation type="submission" date="2016-12" db="EMBL/GenBank/DDBJ databases">
        <authorList>
            <person name="Song W.-J."/>
            <person name="Kurnit D.M."/>
        </authorList>
    </citation>
    <scope>NUCLEOTIDE SEQUENCE [LARGE SCALE GENOMIC DNA]</scope>
    <source>
        <strain evidence="1 2">ATCC 49181</strain>
    </source>
</reference>
<name>A0A1N6IZ90_9PROT</name>
<accession>A0A1N6IZ90</accession>
<sequence length="121" mass="14412">MKKIELKRIYEMPSDSDGYRILVDRLWPRGVKKEEARLNEWNKDIAPSPELRKWFGHKSDRFEEFARHYRMELSNKAAELEKILAISQTQNVMLVYAAKDPKINHAKILLNTLLELHNHKK</sequence>